<keyword evidence="5" id="KW-0119">Carbohydrate metabolism</keyword>
<dbReference type="EC" id="5.4.99.62" evidence="2"/>
<dbReference type="PANTHER" id="PTHR37831">
    <property type="entry name" value="D-RIBOSE PYRANASE"/>
    <property type="match status" value="1"/>
</dbReference>
<evidence type="ECO:0000256" key="4">
    <source>
        <dbReference type="ARBA" id="ARBA00023235"/>
    </source>
</evidence>
<comment type="catalytic activity">
    <reaction evidence="1">
        <text>beta-D-ribopyranose = beta-D-ribofuranose</text>
        <dbReference type="Rhea" id="RHEA:25432"/>
        <dbReference type="ChEBI" id="CHEBI:27476"/>
        <dbReference type="ChEBI" id="CHEBI:47002"/>
        <dbReference type="EC" id="5.4.99.62"/>
    </reaction>
</comment>
<dbReference type="PANTHER" id="PTHR37831:SF1">
    <property type="entry name" value="D-RIBOSE PYRANASE"/>
    <property type="match status" value="1"/>
</dbReference>
<evidence type="ECO:0000256" key="1">
    <source>
        <dbReference type="ARBA" id="ARBA00000223"/>
    </source>
</evidence>
<dbReference type="GO" id="GO:0062193">
    <property type="term" value="F:D-ribose pyranase activity"/>
    <property type="evidence" value="ECO:0007669"/>
    <property type="project" value="UniProtKB-EC"/>
</dbReference>
<organism evidence="6 7">
    <name type="scientific">Hungatella hathewayi WAL-18680</name>
    <dbReference type="NCBI Taxonomy" id="742737"/>
    <lineage>
        <taxon>Bacteria</taxon>
        <taxon>Bacillati</taxon>
        <taxon>Bacillota</taxon>
        <taxon>Clostridia</taxon>
        <taxon>Lachnospirales</taxon>
        <taxon>Lachnospiraceae</taxon>
        <taxon>Hungatella</taxon>
    </lineage>
</organism>
<dbReference type="GO" id="GO:0019303">
    <property type="term" value="P:D-ribose catabolic process"/>
    <property type="evidence" value="ECO:0007669"/>
    <property type="project" value="TreeGrafter"/>
</dbReference>
<comment type="caution">
    <text evidence="6">The sequence shown here is derived from an EMBL/GenBank/DDBJ whole genome shotgun (WGS) entry which is preliminary data.</text>
</comment>
<keyword evidence="4" id="KW-0413">Isomerase</keyword>
<evidence type="ECO:0000256" key="5">
    <source>
        <dbReference type="ARBA" id="ARBA00023277"/>
    </source>
</evidence>
<dbReference type="NCBIfam" id="NF008761">
    <property type="entry name" value="PRK11797.1"/>
    <property type="match status" value="1"/>
</dbReference>
<gene>
    <name evidence="6" type="ORF">HMPREF9473_02981</name>
</gene>
<dbReference type="InterPro" id="IPR007721">
    <property type="entry name" value="RbsD_FucU"/>
</dbReference>
<dbReference type="Proteomes" id="UP000005384">
    <property type="component" value="Unassembled WGS sequence"/>
</dbReference>
<reference evidence="6 7" key="1">
    <citation type="submission" date="2011-08" db="EMBL/GenBank/DDBJ databases">
        <title>The Genome Sequence of Clostridium hathewayi WAL-18680.</title>
        <authorList>
            <consortium name="The Broad Institute Genome Sequencing Platform"/>
            <person name="Earl A."/>
            <person name="Ward D."/>
            <person name="Feldgarden M."/>
            <person name="Gevers D."/>
            <person name="Finegold S.M."/>
            <person name="Summanen P.H."/>
            <person name="Molitoris D.R."/>
            <person name="Song M."/>
            <person name="Daigneault M."/>
            <person name="Allen-Vercoe E."/>
            <person name="Young S.K."/>
            <person name="Zeng Q."/>
            <person name="Gargeya S."/>
            <person name="Fitzgerald M."/>
            <person name="Haas B."/>
            <person name="Abouelleil A."/>
            <person name="Alvarado L."/>
            <person name="Arachchi H.M."/>
            <person name="Berlin A."/>
            <person name="Brown A."/>
            <person name="Chapman S.B."/>
            <person name="Chen Z."/>
            <person name="Dunbar C."/>
            <person name="Freedman E."/>
            <person name="Gearin G."/>
            <person name="Gellesch M."/>
            <person name="Goldberg J."/>
            <person name="Griggs A."/>
            <person name="Gujja S."/>
            <person name="Heiman D."/>
            <person name="Howarth C."/>
            <person name="Larson L."/>
            <person name="Lui A."/>
            <person name="MacDonald P.J.P."/>
            <person name="Montmayeur A."/>
            <person name="Murphy C."/>
            <person name="Neiman D."/>
            <person name="Pearson M."/>
            <person name="Priest M."/>
            <person name="Roberts A."/>
            <person name="Saif S."/>
            <person name="Shea T."/>
            <person name="Shenoy N."/>
            <person name="Sisk P."/>
            <person name="Stolte C."/>
            <person name="Sykes S."/>
            <person name="Wortman J."/>
            <person name="Nusbaum C."/>
            <person name="Birren B."/>
        </authorList>
    </citation>
    <scope>NUCLEOTIDE SEQUENCE [LARGE SCALE GENOMIC DNA]</scope>
    <source>
        <strain evidence="6 7">WAL-18680</strain>
    </source>
</reference>
<proteinExistence type="predicted"/>
<dbReference type="RefSeq" id="WP_006780957.1">
    <property type="nucleotide sequence ID" value="NZ_CP040506.1"/>
</dbReference>
<protein>
    <recommendedName>
        <fullName evidence="2">D-ribose pyranase</fullName>
        <ecNumber evidence="2">5.4.99.62</ecNumber>
    </recommendedName>
</protein>
<dbReference type="Pfam" id="PF05025">
    <property type="entry name" value="RbsD_FucU"/>
    <property type="match status" value="1"/>
</dbReference>
<dbReference type="GO" id="GO:0048029">
    <property type="term" value="F:monosaccharide binding"/>
    <property type="evidence" value="ECO:0007669"/>
    <property type="project" value="InterPro"/>
</dbReference>
<dbReference type="InterPro" id="IPR023750">
    <property type="entry name" value="RbsD-like_sf"/>
</dbReference>
<keyword evidence="7" id="KW-1185">Reference proteome</keyword>
<accession>G5IHK3</accession>
<dbReference type="SUPFAM" id="SSF102546">
    <property type="entry name" value="RbsD-like"/>
    <property type="match status" value="1"/>
</dbReference>
<name>G5IHK3_9FIRM</name>
<dbReference type="InterPro" id="IPR023064">
    <property type="entry name" value="D-ribose_pyranase"/>
</dbReference>
<dbReference type="OrthoDB" id="9805009at2"/>
<evidence type="ECO:0000256" key="2">
    <source>
        <dbReference type="ARBA" id="ARBA00012862"/>
    </source>
</evidence>
<dbReference type="GO" id="GO:0005829">
    <property type="term" value="C:cytosol"/>
    <property type="evidence" value="ECO:0007669"/>
    <property type="project" value="TreeGrafter"/>
</dbReference>
<sequence length="135" mass="15204">MQKYGILNAQLRSLLARTGHRDHLAITDAGYNIPLGREVVDLAFLPNLPAILQVLDGILDEFSVEKVYLSEGIHHYAPKQLEEYEKRFGDKCPIVFVKDEEIDNMMESVKGVVRTGNYGIHCPNIILQAGCTYDD</sequence>
<dbReference type="GO" id="GO:0016872">
    <property type="term" value="F:intramolecular lyase activity"/>
    <property type="evidence" value="ECO:0007669"/>
    <property type="project" value="InterPro"/>
</dbReference>
<evidence type="ECO:0000313" key="6">
    <source>
        <dbReference type="EMBL" id="EHI59050.1"/>
    </source>
</evidence>
<evidence type="ECO:0000313" key="7">
    <source>
        <dbReference type="Proteomes" id="UP000005384"/>
    </source>
</evidence>
<dbReference type="HOGENOM" id="CLU_135498_0_0_9"/>
<keyword evidence="3" id="KW-0963">Cytoplasm</keyword>
<dbReference type="EMBL" id="ADLN01000078">
    <property type="protein sequence ID" value="EHI59050.1"/>
    <property type="molecule type" value="Genomic_DNA"/>
</dbReference>
<dbReference type="PATRIC" id="fig|742737.3.peg.2979"/>
<dbReference type="AlphaFoldDB" id="G5IHK3"/>
<evidence type="ECO:0000256" key="3">
    <source>
        <dbReference type="ARBA" id="ARBA00022490"/>
    </source>
</evidence>
<dbReference type="Gene3D" id="3.40.1650.10">
    <property type="entry name" value="RbsD-like domain"/>
    <property type="match status" value="1"/>
</dbReference>